<name>A0A1V6RSL4_9EURO</name>
<gene>
    <name evidence="1" type="ORF">PENVUL_c031G01794</name>
</gene>
<dbReference type="EMBL" id="MDYP01000031">
    <property type="protein sequence ID" value="OQE04616.1"/>
    <property type="molecule type" value="Genomic_DNA"/>
</dbReference>
<evidence type="ECO:0000313" key="1">
    <source>
        <dbReference type="EMBL" id="OQE04616.1"/>
    </source>
</evidence>
<protein>
    <submittedName>
        <fullName evidence="1">Uncharacterized protein</fullName>
    </submittedName>
</protein>
<dbReference type="AlphaFoldDB" id="A0A1V6RSL4"/>
<reference evidence="2" key="1">
    <citation type="journal article" date="2017" name="Nat. Microbiol.">
        <title>Global analysis of biosynthetic gene clusters reveals vast potential of secondary metabolite production in Penicillium species.</title>
        <authorList>
            <person name="Nielsen J.C."/>
            <person name="Grijseels S."/>
            <person name="Prigent S."/>
            <person name="Ji B."/>
            <person name="Dainat J."/>
            <person name="Nielsen K.F."/>
            <person name="Frisvad J.C."/>
            <person name="Workman M."/>
            <person name="Nielsen J."/>
        </authorList>
    </citation>
    <scope>NUCLEOTIDE SEQUENCE [LARGE SCALE GENOMIC DNA]</scope>
    <source>
        <strain evidence="2">IBT 29486</strain>
    </source>
</reference>
<accession>A0A1V6RSL4</accession>
<comment type="caution">
    <text evidence="1">The sequence shown here is derived from an EMBL/GenBank/DDBJ whole genome shotgun (WGS) entry which is preliminary data.</text>
</comment>
<sequence>MNNQVLTILAKVVDFMASSETYTLTTRIEEWHKLHDLLEYWNSSVKDKGFMDPVSVLDEGDKVLMYFTQFSLKEPSSWQMFHLAQILFLIPSSSRDSNCLFAFRKIEVSVKVRVTPPA</sequence>
<evidence type="ECO:0000313" key="2">
    <source>
        <dbReference type="Proteomes" id="UP000191518"/>
    </source>
</evidence>
<dbReference type="Proteomes" id="UP000191518">
    <property type="component" value="Unassembled WGS sequence"/>
</dbReference>
<proteinExistence type="predicted"/>
<organism evidence="1 2">
    <name type="scientific">Penicillium vulpinum</name>
    <dbReference type="NCBI Taxonomy" id="29845"/>
    <lineage>
        <taxon>Eukaryota</taxon>
        <taxon>Fungi</taxon>
        <taxon>Dikarya</taxon>
        <taxon>Ascomycota</taxon>
        <taxon>Pezizomycotina</taxon>
        <taxon>Eurotiomycetes</taxon>
        <taxon>Eurotiomycetidae</taxon>
        <taxon>Eurotiales</taxon>
        <taxon>Aspergillaceae</taxon>
        <taxon>Penicillium</taxon>
    </lineage>
</organism>
<keyword evidence="2" id="KW-1185">Reference proteome</keyword>